<gene>
    <name evidence="2" type="ORF">SAMN05216278_1346</name>
</gene>
<organism evidence="2 3">
    <name type="scientific">Halopelagius longus</name>
    <dbReference type="NCBI Taxonomy" id="1236180"/>
    <lineage>
        <taxon>Archaea</taxon>
        <taxon>Methanobacteriati</taxon>
        <taxon>Methanobacteriota</taxon>
        <taxon>Stenosarchaea group</taxon>
        <taxon>Halobacteria</taxon>
        <taxon>Halobacteriales</taxon>
        <taxon>Haloferacaceae</taxon>
    </lineage>
</organism>
<accession>A0A1H1AHT7</accession>
<proteinExistence type="predicted"/>
<sequence length="246" mass="25794">MGTDTDSDRRRAYSRRAFLAGVGATTGITAGVGTTAAQETATGTDSSTGTDSPTGTGSSPDRRRGVIPMYEEFSGEEEQYRSQFLLIADQTNEETEPGAFSECSAVGWSASQSEPYEVSVLQRLDQRTEMIKGTNFYTDASGPSFEIGTTWQIREATRCGEYIALTVEKVDPEEADVNVEAAENVETEGTADGAEGTTETVEGTVATTEGTPGDEAAETQTGTPGFGVAATLTGLAGGAAAYLRRD</sequence>
<feature type="compositionally biased region" description="Low complexity" evidence="1">
    <location>
        <begin position="24"/>
        <end position="59"/>
    </location>
</feature>
<evidence type="ECO:0000256" key="1">
    <source>
        <dbReference type="SAM" id="MobiDB-lite"/>
    </source>
</evidence>
<evidence type="ECO:0000313" key="2">
    <source>
        <dbReference type="EMBL" id="SDQ39323.1"/>
    </source>
</evidence>
<dbReference type="RefSeq" id="WP_092534874.1">
    <property type="nucleotide sequence ID" value="NZ_FNKQ01000002.1"/>
</dbReference>
<dbReference type="OrthoDB" id="384953at2157"/>
<dbReference type="EMBL" id="FNKQ01000002">
    <property type="protein sequence ID" value="SDQ39323.1"/>
    <property type="molecule type" value="Genomic_DNA"/>
</dbReference>
<dbReference type="InterPro" id="IPR006311">
    <property type="entry name" value="TAT_signal"/>
</dbReference>
<dbReference type="AlphaFoldDB" id="A0A1H1AHT7"/>
<feature type="region of interest" description="Disordered" evidence="1">
    <location>
        <begin position="181"/>
        <end position="225"/>
    </location>
</feature>
<feature type="compositionally biased region" description="Low complexity" evidence="1">
    <location>
        <begin position="181"/>
        <end position="211"/>
    </location>
</feature>
<dbReference type="PROSITE" id="PS51318">
    <property type="entry name" value="TAT"/>
    <property type="match status" value="1"/>
</dbReference>
<dbReference type="Proteomes" id="UP000199289">
    <property type="component" value="Unassembled WGS sequence"/>
</dbReference>
<reference evidence="3" key="1">
    <citation type="submission" date="2016-10" db="EMBL/GenBank/DDBJ databases">
        <authorList>
            <person name="Varghese N."/>
            <person name="Submissions S."/>
        </authorList>
    </citation>
    <scope>NUCLEOTIDE SEQUENCE [LARGE SCALE GENOMIC DNA]</scope>
    <source>
        <strain evidence="3">CGMCC 1.12397</strain>
    </source>
</reference>
<protein>
    <submittedName>
        <fullName evidence="2">Uncharacterized protein</fullName>
    </submittedName>
</protein>
<feature type="region of interest" description="Disordered" evidence="1">
    <location>
        <begin position="24"/>
        <end position="66"/>
    </location>
</feature>
<evidence type="ECO:0000313" key="3">
    <source>
        <dbReference type="Proteomes" id="UP000199289"/>
    </source>
</evidence>
<name>A0A1H1AHT7_9EURY</name>